<evidence type="ECO:0000256" key="4">
    <source>
        <dbReference type="ARBA" id="ARBA00013139"/>
    </source>
</evidence>
<feature type="compositionally biased region" description="Low complexity" evidence="10">
    <location>
        <begin position="430"/>
        <end position="446"/>
    </location>
</feature>
<dbReference type="GO" id="GO:0008153">
    <property type="term" value="P:4-aminobenzoate biosynthetic process"/>
    <property type="evidence" value="ECO:0007669"/>
    <property type="project" value="TreeGrafter"/>
</dbReference>
<reference evidence="15" key="1">
    <citation type="journal article" date="2018" name="Nat. Microbiol.">
        <title>Leveraging single-cell genomics to expand the fungal tree of life.</title>
        <authorList>
            <person name="Ahrendt S.R."/>
            <person name="Quandt C.A."/>
            <person name="Ciobanu D."/>
            <person name="Clum A."/>
            <person name="Salamov A."/>
            <person name="Andreopoulos B."/>
            <person name="Cheng J.F."/>
            <person name="Woyke T."/>
            <person name="Pelin A."/>
            <person name="Henrissat B."/>
            <person name="Reynolds N.K."/>
            <person name="Benny G.L."/>
            <person name="Smith M.E."/>
            <person name="James T.Y."/>
            <person name="Grigoriev I.V."/>
        </authorList>
    </citation>
    <scope>NUCLEOTIDE SEQUENCE [LARGE SCALE GENOMIC DNA]</scope>
    <source>
        <strain evidence="15">RSA 468</strain>
    </source>
</reference>
<dbReference type="AlphaFoldDB" id="A0A4P9ZZ20"/>
<dbReference type="SUPFAM" id="SSF56322">
    <property type="entry name" value="ADC synthase"/>
    <property type="match status" value="1"/>
</dbReference>
<sequence length="824" mass="89832">MGSSIPIPTPTLARQAAPRVLIIDNYDSYTHNLFHLWRDEQDLAQVVLIRNDQYDWDHVRTRILPHVDAVIISPGPGRRDHGAVMGAMVLPPIFGVCLGHQAIAAAFGSEVKQAPAIFHGQVSLVHHADASANNHTNALFQGIPSPFRAVRYHSLSVHDPLPESIIPIAWTHDAVSATETARVVMALRHRTLPLYGVQFHPESVCTTAGRSMLDNFFQMVDDYWCQSVPTSTPSSPTGLAKTQRPSTLPIAVQEMGLKGKPGLAPPAAAPAPQFSVYCQALPGIMSKATFISPDRDESALFRHLYSSSPAAFWLDSARKGSPQSRFSYFGDFTGSGACTMPKLSENLRPRSSSSTNGGDPPTTFWQWLAHWLPDVETSSVLQPWETTELDIANSIPTALAFRCGLVGIMGYDMKAETMGASPSGDQPTVSLDTPSNSPPSTTSLSTSWPDATFGFTDRCVTLDHDTGSIYLLTLVRTPTHSPAQSPSLSIADTIGLGLNYADDDLDRRISRTQISSSSTKPPTAPLNSNDVHVYTTPRVDYVRAIEKSLDYIQRGESYELCLTTPLVAPLRQPIRGFTQALDFYLRVRRHNPAPYAAFLYWADIELVIASTSPERFLAVSVSDLEAKVGENGKVERGPAENTTDAHDQQLAVDLAHDVKERAENLMIVDLIRHDLFTDCVPSSVHVPHLMVIESYQTVHQMVTTVRGQLRPQVGAVQCLTSCFPPGSMTGAPKHRSVEILETLETRGLYSGCLGYFSVHGAMDMSVVIRTTIVGNQGSQVYLGAGGAITVLSDPDREYDEVLTKFSAVWPAIRDLVGTPNDTVA</sequence>
<dbReference type="Gene3D" id="3.60.120.10">
    <property type="entry name" value="Anthranilate synthase"/>
    <property type="match status" value="1"/>
</dbReference>
<feature type="domain" description="Anthranilate synthase component I N-terminal" evidence="13">
    <location>
        <begin position="299"/>
        <end position="471"/>
    </location>
</feature>
<dbReference type="EC" id="2.6.1.85" evidence="4"/>
<dbReference type="PANTHER" id="PTHR11236">
    <property type="entry name" value="AMINOBENZOATE/ANTHRANILATE SYNTHASE"/>
    <property type="match status" value="1"/>
</dbReference>
<dbReference type="EMBL" id="ML002308">
    <property type="protein sequence ID" value="RKP39004.1"/>
    <property type="molecule type" value="Genomic_DNA"/>
</dbReference>
<dbReference type="InterPro" id="IPR006221">
    <property type="entry name" value="TrpG/PapA_dom"/>
</dbReference>
<name>A0A4P9ZZ20_9FUNG</name>
<evidence type="ECO:0000256" key="2">
    <source>
        <dbReference type="ARBA" id="ARBA00005009"/>
    </source>
</evidence>
<dbReference type="SUPFAM" id="SSF52317">
    <property type="entry name" value="Class I glutamine amidotransferase-like"/>
    <property type="match status" value="1"/>
</dbReference>
<evidence type="ECO:0000256" key="10">
    <source>
        <dbReference type="SAM" id="MobiDB-lite"/>
    </source>
</evidence>
<dbReference type="InterPro" id="IPR017926">
    <property type="entry name" value="GATASE"/>
</dbReference>
<evidence type="ECO:0000256" key="7">
    <source>
        <dbReference type="ARBA" id="ARBA00022962"/>
    </source>
</evidence>
<gene>
    <name evidence="14" type="ORF">BJ085DRAFT_19262</name>
</gene>
<dbReference type="PRINTS" id="PR00096">
    <property type="entry name" value="GATASE"/>
</dbReference>
<keyword evidence="15" id="KW-1185">Reference proteome</keyword>
<dbReference type="NCBIfam" id="TIGR00566">
    <property type="entry name" value="trpG_papA"/>
    <property type="match status" value="1"/>
</dbReference>
<dbReference type="PANTHER" id="PTHR11236:SF18">
    <property type="entry name" value="AMINODEOXYCHORISMATE SYNTHASE"/>
    <property type="match status" value="1"/>
</dbReference>
<protein>
    <recommendedName>
        <fullName evidence="4">aminodeoxychorismate synthase</fullName>
        <ecNumber evidence="4">2.6.1.85</ecNumber>
    </recommendedName>
    <alternativeName>
        <fullName evidence="8">Para-aminobenzoate synthase</fullName>
    </alternativeName>
    <alternativeName>
        <fullName evidence="9">p-aminobenzoic acid synthase</fullName>
    </alternativeName>
</protein>
<dbReference type="PRINTS" id="PR00097">
    <property type="entry name" value="ANTSNTHASEII"/>
</dbReference>
<evidence type="ECO:0000256" key="9">
    <source>
        <dbReference type="ARBA" id="ARBA00031904"/>
    </source>
</evidence>
<dbReference type="InterPro" id="IPR005801">
    <property type="entry name" value="ADC_synthase"/>
</dbReference>
<dbReference type="Pfam" id="PF00117">
    <property type="entry name" value="GATase"/>
    <property type="match status" value="1"/>
</dbReference>
<dbReference type="Pfam" id="PF00425">
    <property type="entry name" value="Chorismate_bind"/>
    <property type="match status" value="1"/>
</dbReference>
<dbReference type="InterPro" id="IPR006805">
    <property type="entry name" value="Anth_synth_I_N"/>
</dbReference>
<feature type="domain" description="Chorismate-utilising enzyme C-terminal" evidence="12">
    <location>
        <begin position="540"/>
        <end position="804"/>
    </location>
</feature>
<feature type="domain" description="Glutamine amidotransferase" evidence="11">
    <location>
        <begin position="21"/>
        <end position="217"/>
    </location>
</feature>
<dbReference type="UniPathway" id="UPA00077">
    <property type="reaction ID" value="UER00149"/>
</dbReference>
<comment type="similarity">
    <text evidence="3">In the C-terminal section; belongs to the anthranilate synthase component I family.</text>
</comment>
<evidence type="ECO:0000256" key="6">
    <source>
        <dbReference type="ARBA" id="ARBA00022909"/>
    </source>
</evidence>
<feature type="region of interest" description="Disordered" evidence="10">
    <location>
        <begin position="418"/>
        <end position="446"/>
    </location>
</feature>
<dbReference type="Proteomes" id="UP000268162">
    <property type="component" value="Unassembled WGS sequence"/>
</dbReference>
<proteinExistence type="inferred from homology"/>
<evidence type="ECO:0000256" key="1">
    <source>
        <dbReference type="ARBA" id="ARBA00001000"/>
    </source>
</evidence>
<keyword evidence="7" id="KW-0315">Glutamine amidotransferase</keyword>
<comment type="catalytic activity">
    <reaction evidence="1">
        <text>chorismate + L-glutamine = 4-amino-4-deoxychorismate + L-glutamate</text>
        <dbReference type="Rhea" id="RHEA:11672"/>
        <dbReference type="ChEBI" id="CHEBI:29748"/>
        <dbReference type="ChEBI" id="CHEBI:29985"/>
        <dbReference type="ChEBI" id="CHEBI:58359"/>
        <dbReference type="ChEBI" id="CHEBI:58406"/>
        <dbReference type="EC" id="2.6.1.85"/>
    </reaction>
</comment>
<dbReference type="GO" id="GO:0000162">
    <property type="term" value="P:L-tryptophan biosynthetic process"/>
    <property type="evidence" value="ECO:0007669"/>
    <property type="project" value="TreeGrafter"/>
</dbReference>
<dbReference type="GO" id="GO:0046656">
    <property type="term" value="P:folic acid biosynthetic process"/>
    <property type="evidence" value="ECO:0007669"/>
    <property type="project" value="UniProtKB-KW"/>
</dbReference>
<evidence type="ECO:0000259" key="12">
    <source>
        <dbReference type="Pfam" id="PF00425"/>
    </source>
</evidence>
<evidence type="ECO:0000256" key="5">
    <source>
        <dbReference type="ARBA" id="ARBA00022679"/>
    </source>
</evidence>
<dbReference type="GO" id="GO:0046820">
    <property type="term" value="F:4-amino-4-deoxychorismate synthase activity"/>
    <property type="evidence" value="ECO:0007669"/>
    <property type="project" value="UniProtKB-EC"/>
</dbReference>
<keyword evidence="6" id="KW-0289">Folate biosynthesis</keyword>
<accession>A0A4P9ZZ20</accession>
<evidence type="ECO:0000259" key="13">
    <source>
        <dbReference type="Pfam" id="PF04715"/>
    </source>
</evidence>
<evidence type="ECO:0000313" key="14">
    <source>
        <dbReference type="EMBL" id="RKP39004.1"/>
    </source>
</evidence>
<dbReference type="PROSITE" id="PS51273">
    <property type="entry name" value="GATASE_TYPE_1"/>
    <property type="match status" value="1"/>
</dbReference>
<dbReference type="InterPro" id="IPR015890">
    <property type="entry name" value="Chorismate_C"/>
</dbReference>
<dbReference type="InterPro" id="IPR019999">
    <property type="entry name" value="Anth_synth_I-like"/>
</dbReference>
<comment type="pathway">
    <text evidence="2">Cofactor biosynthesis; tetrahydrofolate biosynthesis; 4-aminobenzoate from chorismate: step 1/2.</text>
</comment>
<organism evidence="14 15">
    <name type="scientific">Dimargaris cristalligena</name>
    <dbReference type="NCBI Taxonomy" id="215637"/>
    <lineage>
        <taxon>Eukaryota</taxon>
        <taxon>Fungi</taxon>
        <taxon>Fungi incertae sedis</taxon>
        <taxon>Zoopagomycota</taxon>
        <taxon>Kickxellomycotina</taxon>
        <taxon>Dimargaritomycetes</taxon>
        <taxon>Dimargaritales</taxon>
        <taxon>Dimargaritaceae</taxon>
        <taxon>Dimargaris</taxon>
    </lineage>
</organism>
<evidence type="ECO:0000256" key="3">
    <source>
        <dbReference type="ARBA" id="ARBA00005970"/>
    </source>
</evidence>
<evidence type="ECO:0000259" key="11">
    <source>
        <dbReference type="Pfam" id="PF00117"/>
    </source>
</evidence>
<evidence type="ECO:0000256" key="8">
    <source>
        <dbReference type="ARBA" id="ARBA00031329"/>
    </source>
</evidence>
<dbReference type="GO" id="GO:0005737">
    <property type="term" value="C:cytoplasm"/>
    <property type="evidence" value="ECO:0007669"/>
    <property type="project" value="TreeGrafter"/>
</dbReference>
<dbReference type="STRING" id="215637.A0A4P9ZZ20"/>
<dbReference type="Gene3D" id="3.40.50.880">
    <property type="match status" value="1"/>
</dbReference>
<keyword evidence="5" id="KW-0808">Transferase</keyword>
<dbReference type="CDD" id="cd01743">
    <property type="entry name" value="GATase1_Anthranilate_Synthase"/>
    <property type="match status" value="1"/>
</dbReference>
<evidence type="ECO:0000313" key="15">
    <source>
        <dbReference type="Proteomes" id="UP000268162"/>
    </source>
</evidence>
<dbReference type="InterPro" id="IPR029062">
    <property type="entry name" value="Class_I_gatase-like"/>
</dbReference>
<dbReference type="GO" id="GO:0046654">
    <property type="term" value="P:tetrahydrofolate biosynthetic process"/>
    <property type="evidence" value="ECO:0007669"/>
    <property type="project" value="UniProtKB-UniPathway"/>
</dbReference>
<dbReference type="Pfam" id="PF04715">
    <property type="entry name" value="Anth_synt_I_N"/>
    <property type="match status" value="1"/>
</dbReference>